<accession>A0AAE0NX88</accession>
<keyword evidence="3" id="KW-1185">Reference proteome</keyword>
<evidence type="ECO:0000256" key="1">
    <source>
        <dbReference type="SAM" id="MobiDB-lite"/>
    </source>
</evidence>
<feature type="region of interest" description="Disordered" evidence="1">
    <location>
        <begin position="73"/>
        <end position="131"/>
    </location>
</feature>
<gene>
    <name evidence="2" type="ORF">B0H63DRAFT_445621</name>
</gene>
<reference evidence="2" key="2">
    <citation type="submission" date="2023-06" db="EMBL/GenBank/DDBJ databases">
        <authorList>
            <consortium name="Lawrence Berkeley National Laboratory"/>
            <person name="Haridas S."/>
            <person name="Hensen N."/>
            <person name="Bonometti L."/>
            <person name="Westerberg I."/>
            <person name="Brannstrom I.O."/>
            <person name="Guillou S."/>
            <person name="Cros-Aarteil S."/>
            <person name="Calhoun S."/>
            <person name="Kuo A."/>
            <person name="Mondo S."/>
            <person name="Pangilinan J."/>
            <person name="Riley R."/>
            <person name="LaButti K."/>
            <person name="Andreopoulos B."/>
            <person name="Lipzen A."/>
            <person name="Chen C."/>
            <person name="Yanf M."/>
            <person name="Daum C."/>
            <person name="Ng V."/>
            <person name="Clum A."/>
            <person name="Steindorff A."/>
            <person name="Ohm R."/>
            <person name="Martin F."/>
            <person name="Silar P."/>
            <person name="Natvig D."/>
            <person name="Lalanne C."/>
            <person name="Gautier V."/>
            <person name="Ament-velasquez S.L."/>
            <person name="Kruys A."/>
            <person name="Hutchinson M.I."/>
            <person name="Powell A.J."/>
            <person name="Barry K."/>
            <person name="Miller A.N."/>
            <person name="Grigoriev I.V."/>
            <person name="Debuchy R."/>
            <person name="Gladieux P."/>
            <person name="Thoren M.H."/>
            <person name="Johannesson H."/>
        </authorList>
    </citation>
    <scope>NUCLEOTIDE SEQUENCE</scope>
    <source>
        <strain evidence="2">CBS 232.78</strain>
    </source>
</reference>
<proteinExistence type="predicted"/>
<comment type="caution">
    <text evidence="2">The sequence shown here is derived from an EMBL/GenBank/DDBJ whole genome shotgun (WGS) entry which is preliminary data.</text>
</comment>
<dbReference type="AlphaFoldDB" id="A0AAE0NX88"/>
<feature type="compositionally biased region" description="Basic and acidic residues" evidence="1">
    <location>
        <begin position="89"/>
        <end position="100"/>
    </location>
</feature>
<protein>
    <submittedName>
        <fullName evidence="2">Uncharacterized protein</fullName>
    </submittedName>
</protein>
<dbReference type="Proteomes" id="UP001285441">
    <property type="component" value="Unassembled WGS sequence"/>
</dbReference>
<organism evidence="2 3">
    <name type="scientific">Podospora didyma</name>
    <dbReference type="NCBI Taxonomy" id="330526"/>
    <lineage>
        <taxon>Eukaryota</taxon>
        <taxon>Fungi</taxon>
        <taxon>Dikarya</taxon>
        <taxon>Ascomycota</taxon>
        <taxon>Pezizomycotina</taxon>
        <taxon>Sordariomycetes</taxon>
        <taxon>Sordariomycetidae</taxon>
        <taxon>Sordariales</taxon>
        <taxon>Podosporaceae</taxon>
        <taxon>Podospora</taxon>
    </lineage>
</organism>
<reference evidence="2" key="1">
    <citation type="journal article" date="2023" name="Mol. Phylogenet. Evol.">
        <title>Genome-scale phylogeny and comparative genomics of the fungal order Sordariales.</title>
        <authorList>
            <person name="Hensen N."/>
            <person name="Bonometti L."/>
            <person name="Westerberg I."/>
            <person name="Brannstrom I.O."/>
            <person name="Guillou S."/>
            <person name="Cros-Aarteil S."/>
            <person name="Calhoun S."/>
            <person name="Haridas S."/>
            <person name="Kuo A."/>
            <person name="Mondo S."/>
            <person name="Pangilinan J."/>
            <person name="Riley R."/>
            <person name="LaButti K."/>
            <person name="Andreopoulos B."/>
            <person name="Lipzen A."/>
            <person name="Chen C."/>
            <person name="Yan M."/>
            <person name="Daum C."/>
            <person name="Ng V."/>
            <person name="Clum A."/>
            <person name="Steindorff A."/>
            <person name="Ohm R.A."/>
            <person name="Martin F."/>
            <person name="Silar P."/>
            <person name="Natvig D.O."/>
            <person name="Lalanne C."/>
            <person name="Gautier V."/>
            <person name="Ament-Velasquez S.L."/>
            <person name="Kruys A."/>
            <person name="Hutchinson M.I."/>
            <person name="Powell A.J."/>
            <person name="Barry K."/>
            <person name="Miller A.N."/>
            <person name="Grigoriev I.V."/>
            <person name="Debuchy R."/>
            <person name="Gladieux P."/>
            <person name="Hiltunen Thoren M."/>
            <person name="Johannesson H."/>
        </authorList>
    </citation>
    <scope>NUCLEOTIDE SEQUENCE</scope>
    <source>
        <strain evidence="2">CBS 232.78</strain>
    </source>
</reference>
<name>A0AAE0NX88_9PEZI</name>
<evidence type="ECO:0000313" key="2">
    <source>
        <dbReference type="EMBL" id="KAK3389428.1"/>
    </source>
</evidence>
<sequence>MGPIKVEEGQRASKFPHKLHDLPKFMGGQLKTLRQLPSRFRPAKPGKLKILEISAEEVTAVLNFLTDEDWEFLQRPDPPKPPVTPNIDGFRRDDASEPKHRQSYGQAGPQRRRNETATHGNPNDRGNDKMNDINIKVETSPMTRLRITENNINNIRAPAKAAPMARPRLNNINNMNVPLGVAPMIQPPIARPPGMLKENNVVLGPYHGSQPLPQSQVALPPGNVYGVEIHATYNNNHGSGGHAADFARRASQTGPNVGAPQMAGNPRDWQTGGHQTGQYWHSCLARRGNRIDPARKEALRSH</sequence>
<evidence type="ECO:0000313" key="3">
    <source>
        <dbReference type="Proteomes" id="UP001285441"/>
    </source>
</evidence>
<dbReference type="EMBL" id="JAULSW010000002">
    <property type="protein sequence ID" value="KAK3389428.1"/>
    <property type="molecule type" value="Genomic_DNA"/>
</dbReference>